<dbReference type="Pfam" id="PF17851">
    <property type="entry name" value="GH43_C2"/>
    <property type="match status" value="1"/>
</dbReference>
<feature type="signal peptide" evidence="6">
    <location>
        <begin position="1"/>
        <end position="21"/>
    </location>
</feature>
<dbReference type="InterPro" id="IPR041233">
    <property type="entry name" value="Melibiase_C"/>
</dbReference>
<gene>
    <name evidence="10" type="ORF">SAMN05216267_1009183</name>
</gene>
<dbReference type="Proteomes" id="UP000181951">
    <property type="component" value="Unassembled WGS sequence"/>
</dbReference>
<proteinExistence type="inferred from homology"/>
<comment type="similarity">
    <text evidence="1 5">Belongs to the glycosyl hydrolase 27 family.</text>
</comment>
<evidence type="ECO:0000256" key="1">
    <source>
        <dbReference type="ARBA" id="ARBA00009743"/>
    </source>
</evidence>
<dbReference type="Gene3D" id="2.60.40.1180">
    <property type="entry name" value="Golgi alpha-mannosidase II"/>
    <property type="match status" value="1"/>
</dbReference>
<dbReference type="Gene3D" id="2.60.120.200">
    <property type="match status" value="1"/>
</dbReference>
<keyword evidence="2 6" id="KW-0732">Signal</keyword>
<evidence type="ECO:0000259" key="7">
    <source>
        <dbReference type="Pfam" id="PF10633"/>
    </source>
</evidence>
<name>A0A1H8J5G9_9ACTN</name>
<dbReference type="InterPro" id="IPR013785">
    <property type="entry name" value="Aldolase_TIM"/>
</dbReference>
<dbReference type="Pfam" id="PF10633">
    <property type="entry name" value="NPCBM_assoc"/>
    <property type="match status" value="1"/>
</dbReference>
<evidence type="ECO:0000256" key="5">
    <source>
        <dbReference type="RuleBase" id="RU361168"/>
    </source>
</evidence>
<dbReference type="AlphaFoldDB" id="A0A1H8J5G9"/>
<dbReference type="PANTHER" id="PTHR11452">
    <property type="entry name" value="ALPHA-GALACTOSIDASE/ALPHA-N-ACETYLGALACTOSAMINIDASE"/>
    <property type="match status" value="1"/>
</dbReference>
<evidence type="ECO:0000256" key="2">
    <source>
        <dbReference type="ARBA" id="ARBA00022729"/>
    </source>
</evidence>
<comment type="catalytic activity">
    <reaction evidence="5">
        <text>Hydrolysis of terminal, non-reducing alpha-D-galactose residues in alpha-D-galactosides, including galactose oligosaccharides, galactomannans and galactolipids.</text>
        <dbReference type="EC" id="3.2.1.22"/>
    </reaction>
</comment>
<dbReference type="InterPro" id="IPR041542">
    <property type="entry name" value="GH43_C2"/>
</dbReference>
<dbReference type="InterPro" id="IPR013780">
    <property type="entry name" value="Glyco_hydro_b"/>
</dbReference>
<dbReference type="Gene3D" id="3.20.20.70">
    <property type="entry name" value="Aldolase class I"/>
    <property type="match status" value="1"/>
</dbReference>
<feature type="domain" description="Alpha galactosidase C-terminal" evidence="8">
    <location>
        <begin position="371"/>
        <end position="445"/>
    </location>
</feature>
<evidence type="ECO:0000259" key="8">
    <source>
        <dbReference type="Pfam" id="PF17801"/>
    </source>
</evidence>
<evidence type="ECO:0000256" key="6">
    <source>
        <dbReference type="SAM" id="SignalP"/>
    </source>
</evidence>
<organism evidence="10 11">
    <name type="scientific">Actinacidiphila rubida</name>
    <dbReference type="NCBI Taxonomy" id="310780"/>
    <lineage>
        <taxon>Bacteria</taxon>
        <taxon>Bacillati</taxon>
        <taxon>Actinomycetota</taxon>
        <taxon>Actinomycetes</taxon>
        <taxon>Kitasatosporales</taxon>
        <taxon>Streptomycetaceae</taxon>
        <taxon>Actinacidiphila</taxon>
    </lineage>
</organism>
<reference evidence="10 11" key="1">
    <citation type="submission" date="2016-10" db="EMBL/GenBank/DDBJ databases">
        <authorList>
            <person name="de Groot N.N."/>
        </authorList>
    </citation>
    <scope>NUCLEOTIDE SEQUENCE [LARGE SCALE GENOMIC DNA]</scope>
    <source>
        <strain evidence="10 11">CGMCC 4.2026</strain>
    </source>
</reference>
<dbReference type="CDD" id="cd14792">
    <property type="entry name" value="GH27"/>
    <property type="match status" value="1"/>
</dbReference>
<feature type="domain" description="Beta-xylosidase C-terminal Concanavalin A-like" evidence="9">
    <location>
        <begin position="634"/>
        <end position="756"/>
    </location>
</feature>
<dbReference type="PRINTS" id="PR00740">
    <property type="entry name" value="GLHYDRLASE27"/>
</dbReference>
<dbReference type="SUPFAM" id="SSF49899">
    <property type="entry name" value="Concanavalin A-like lectins/glucanases"/>
    <property type="match status" value="1"/>
</dbReference>
<dbReference type="GO" id="GO:0005975">
    <property type="term" value="P:carbohydrate metabolic process"/>
    <property type="evidence" value="ECO:0007669"/>
    <property type="project" value="InterPro"/>
</dbReference>
<dbReference type="GO" id="GO:0004557">
    <property type="term" value="F:alpha-galactosidase activity"/>
    <property type="evidence" value="ECO:0007669"/>
    <property type="project" value="UniProtKB-EC"/>
</dbReference>
<keyword evidence="11" id="KW-1185">Reference proteome</keyword>
<dbReference type="InterPro" id="IPR017853">
    <property type="entry name" value="GH"/>
</dbReference>
<dbReference type="STRING" id="310780.SAMN05216267_1009183"/>
<dbReference type="InterPro" id="IPR002241">
    <property type="entry name" value="Glyco_hydro_27"/>
</dbReference>
<accession>A0A1H8J5G9</accession>
<keyword evidence="5" id="KW-1015">Disulfide bond</keyword>
<dbReference type="InterPro" id="IPR013320">
    <property type="entry name" value="ConA-like_dom_sf"/>
</dbReference>
<evidence type="ECO:0000256" key="3">
    <source>
        <dbReference type="ARBA" id="ARBA00022801"/>
    </source>
</evidence>
<dbReference type="InterPro" id="IPR018905">
    <property type="entry name" value="A-galactase_NEW3"/>
</dbReference>
<feature type="domain" description="Alpha-galactosidase NEW3" evidence="7">
    <location>
        <begin position="471"/>
        <end position="548"/>
    </location>
</feature>
<evidence type="ECO:0000259" key="9">
    <source>
        <dbReference type="Pfam" id="PF17851"/>
    </source>
</evidence>
<dbReference type="EMBL" id="FODD01000009">
    <property type="protein sequence ID" value="SEN75919.1"/>
    <property type="molecule type" value="Genomic_DNA"/>
</dbReference>
<dbReference type="EC" id="3.2.1.22" evidence="5"/>
<evidence type="ECO:0000256" key="4">
    <source>
        <dbReference type="ARBA" id="ARBA00023295"/>
    </source>
</evidence>
<dbReference type="PANTHER" id="PTHR11452:SF33">
    <property type="entry name" value="ALPHA-GALACTOSIDASE 2"/>
    <property type="match status" value="1"/>
</dbReference>
<sequence length="758" mass="78819">MRGRLAALAGGLLIIAGTAVAVTPAAHAEDNGVGAKPALGWSSWSFVRHNPTAANIEATAEAMKDSGLARAGYEYVNVDDFWYHCPGSQGPDVDEYGRWVTDETKFPPSGGENGIQAVADHVHSLGLKFGLYVTPGISKQAVAQNTAIEGTPYHADDIATTATEKNYNCKGMVGIDYTKPGAQQFVDSWAAQFAGWGVDYVKIDGVGTPDVPDVQAWSDALRQTGRPIHLELSNSLDINNAATWGKLSNGWRTGGDIECYGCESGGSSYPLTSWSSVSSRFNQVANWAPYGGSGGFNDYDSLEIGNGAGDGLTLDERKTQMSLWSLAASPLILGTDLTALDPTDLALLKNRQVLAVDQDAIDAKRISSSSTSQVFAKTEPNGDAVVGLFNTSADGQVVSVPAAALGLAASADYALDDLWNHTFSATSTGTVSATVPPHGVALLRVTPVGRTLAEVTAPSTTVALSGLAGATDGGRNTVTETFTNNGALPVTGVDLALTAPAGVTVAANAPTRIPVVKPGDSASATFTVTTPDSTGLFAAEAVQATATYRWLLVVPAKDTTSGTLTVNQPVTAPWKTFASTTASFSQEGTRLGVRAQGSDVYGGTNQYGTIYQQGAEHDGSTTVVRIDSQTNTNAWAKAGIMVRNDITGTNTSPGYLILVEAPGKGYVIQWDSNGDGQLDSNSAPNNTGIGTPVYPSWLKLVRNGTTYTGYYSTDDANWTLVGSVDVPAAAAVQDVGLFATAHQSGTTCEADFDAFSTS</sequence>
<protein>
    <recommendedName>
        <fullName evidence="5">Alpha-galactosidase</fullName>
        <ecNumber evidence="5">3.2.1.22</ecNumber>
    </recommendedName>
    <alternativeName>
        <fullName evidence="5">Melibiase</fullName>
    </alternativeName>
</protein>
<keyword evidence="4 5" id="KW-0326">Glycosidase</keyword>
<dbReference type="SUPFAM" id="SSF51011">
    <property type="entry name" value="Glycosyl hydrolase domain"/>
    <property type="match status" value="1"/>
</dbReference>
<keyword evidence="3 5" id="KW-0378">Hydrolase</keyword>
<evidence type="ECO:0000313" key="11">
    <source>
        <dbReference type="Proteomes" id="UP000181951"/>
    </source>
</evidence>
<feature type="chain" id="PRO_5039630540" description="Alpha-galactosidase" evidence="6">
    <location>
        <begin position="22"/>
        <end position="758"/>
    </location>
</feature>
<dbReference type="SUPFAM" id="SSF51445">
    <property type="entry name" value="(Trans)glycosidases"/>
    <property type="match status" value="1"/>
</dbReference>
<dbReference type="Pfam" id="PF16499">
    <property type="entry name" value="Melibiase_2"/>
    <property type="match status" value="2"/>
</dbReference>
<dbReference type="Pfam" id="PF17801">
    <property type="entry name" value="Melibiase_C"/>
    <property type="match status" value="1"/>
</dbReference>
<evidence type="ECO:0000313" key="10">
    <source>
        <dbReference type="EMBL" id="SEN75919.1"/>
    </source>
</evidence>